<sequence length="278" mass="29849">MDVIRCKGSNICSPFTSPDPHDVAIYYVSAGTGEIYAYSPPQGTHTSVVFSGGEPYGAKFDASGRLHIADCAHTALLRVDDSGQPGVMVKNYEEKSFRGPSSLAFGENETIYFTDSGPMGETTLERPRGSVFCISPSPSGGQMLRPLAWECLAHPSAIATSPTDTKVLYVAEQMANRVLRLIQRPANTYHTSVFHQFAGGLGPSCVTVDRHGSLYVGHFDYSGPRRSQGKISVLSSDGVVSRTLDVPGIEITGICLSADETTLYVTEASTNALYRIPL</sequence>
<comment type="caution">
    <text evidence="2">The sequence shown here is derived from an EMBL/GenBank/DDBJ whole genome shotgun (WGS) entry which is preliminary data.</text>
</comment>
<dbReference type="InterPro" id="IPR011042">
    <property type="entry name" value="6-blade_b-propeller_TolB-like"/>
</dbReference>
<dbReference type="Gene3D" id="2.120.10.30">
    <property type="entry name" value="TolB, C-terminal domain"/>
    <property type="match status" value="1"/>
</dbReference>
<evidence type="ECO:0000313" key="2">
    <source>
        <dbReference type="EMBL" id="TMW59497.1"/>
    </source>
</evidence>
<dbReference type="EMBL" id="SPLM01000109">
    <property type="protein sequence ID" value="TMW59497.1"/>
    <property type="molecule type" value="Genomic_DNA"/>
</dbReference>
<dbReference type="Pfam" id="PF08450">
    <property type="entry name" value="SGL"/>
    <property type="match status" value="1"/>
</dbReference>
<evidence type="ECO:0000259" key="1">
    <source>
        <dbReference type="Pfam" id="PF08450"/>
    </source>
</evidence>
<keyword evidence="3" id="KW-1185">Reference proteome</keyword>
<dbReference type="SUPFAM" id="SSF63829">
    <property type="entry name" value="Calcium-dependent phosphotriesterase"/>
    <property type="match status" value="1"/>
</dbReference>
<evidence type="ECO:0000313" key="3">
    <source>
        <dbReference type="Proteomes" id="UP000794436"/>
    </source>
</evidence>
<name>A0A8K1CAC5_PYTOL</name>
<organism evidence="2 3">
    <name type="scientific">Pythium oligandrum</name>
    <name type="common">Mycoparasitic fungus</name>
    <dbReference type="NCBI Taxonomy" id="41045"/>
    <lineage>
        <taxon>Eukaryota</taxon>
        <taxon>Sar</taxon>
        <taxon>Stramenopiles</taxon>
        <taxon>Oomycota</taxon>
        <taxon>Peronosporomycetes</taxon>
        <taxon>Pythiales</taxon>
        <taxon>Pythiaceae</taxon>
        <taxon>Pythium</taxon>
    </lineage>
</organism>
<dbReference type="InterPro" id="IPR013658">
    <property type="entry name" value="SGL"/>
</dbReference>
<dbReference type="AlphaFoldDB" id="A0A8K1CAC5"/>
<dbReference type="PANTHER" id="PTHR47572">
    <property type="entry name" value="LIPOPROTEIN-RELATED"/>
    <property type="match status" value="1"/>
</dbReference>
<feature type="domain" description="SMP-30/Gluconolactonase/LRE-like region" evidence="1">
    <location>
        <begin position="21"/>
        <end position="268"/>
    </location>
</feature>
<protein>
    <recommendedName>
        <fullName evidence="1">SMP-30/Gluconolactonase/LRE-like region domain-containing protein</fullName>
    </recommendedName>
</protein>
<accession>A0A8K1CAC5</accession>
<proteinExistence type="predicted"/>
<dbReference type="Proteomes" id="UP000794436">
    <property type="component" value="Unassembled WGS sequence"/>
</dbReference>
<dbReference type="OrthoDB" id="423498at2759"/>
<dbReference type="PANTHER" id="PTHR47572:SF5">
    <property type="entry name" value="BLR2277 PROTEIN"/>
    <property type="match status" value="1"/>
</dbReference>
<reference evidence="2" key="1">
    <citation type="submission" date="2019-03" db="EMBL/GenBank/DDBJ databases">
        <title>Long read genome sequence of the mycoparasitic Pythium oligandrum ATCC 38472 isolated from sugarbeet rhizosphere.</title>
        <authorList>
            <person name="Gaulin E."/>
        </authorList>
    </citation>
    <scope>NUCLEOTIDE SEQUENCE</scope>
    <source>
        <strain evidence="2">ATCC 38472_TT</strain>
    </source>
</reference>
<gene>
    <name evidence="2" type="ORF">Poli38472_004566</name>
</gene>
<dbReference type="InterPro" id="IPR051262">
    <property type="entry name" value="SMP-30/CGR1_Lactonase"/>
</dbReference>